<evidence type="ECO:0000256" key="5">
    <source>
        <dbReference type="ARBA" id="ARBA00023180"/>
    </source>
</evidence>
<dbReference type="GO" id="GO:0005576">
    <property type="term" value="C:extracellular region"/>
    <property type="evidence" value="ECO:0007669"/>
    <property type="project" value="UniProtKB-SubCell"/>
</dbReference>
<reference evidence="8" key="1">
    <citation type="journal article" date="2013" name="Genetics">
        <title>The draft genome and transcriptome of Panagrellus redivivus are shaped by the harsh demands of a free-living lifestyle.</title>
        <authorList>
            <person name="Srinivasan J."/>
            <person name="Dillman A.R."/>
            <person name="Macchietto M.G."/>
            <person name="Heikkinen L."/>
            <person name="Lakso M."/>
            <person name="Fracchia K.M."/>
            <person name="Antoshechkin I."/>
            <person name="Mortazavi A."/>
            <person name="Wong G."/>
            <person name="Sternberg P.W."/>
        </authorList>
    </citation>
    <scope>NUCLEOTIDE SEQUENCE [LARGE SCALE GENOMIC DNA]</scope>
    <source>
        <strain evidence="8">MT8872</strain>
    </source>
</reference>
<keyword evidence="8" id="KW-1185">Reference proteome</keyword>
<dbReference type="SUPFAM" id="SSF50494">
    <property type="entry name" value="Trypsin-like serine proteases"/>
    <property type="match status" value="1"/>
</dbReference>
<evidence type="ECO:0000313" key="9">
    <source>
        <dbReference type="WBParaSite" id="Pan_g7879.t1"/>
    </source>
</evidence>
<keyword evidence="4" id="KW-1015">Disulfide bond</keyword>
<dbReference type="GO" id="GO:0004252">
    <property type="term" value="F:serine-type endopeptidase activity"/>
    <property type="evidence" value="ECO:0007669"/>
    <property type="project" value="InterPro"/>
</dbReference>
<dbReference type="AlphaFoldDB" id="A0A7E5A0U4"/>
<feature type="domain" description="Peptidase S1" evidence="7">
    <location>
        <begin position="1"/>
        <end position="85"/>
    </location>
</feature>
<dbReference type="InterPro" id="IPR043504">
    <property type="entry name" value="Peptidase_S1_PA_chymotrypsin"/>
</dbReference>
<keyword evidence="5" id="KW-0325">Glycoprotein</keyword>
<accession>A0A7E5A0U4</accession>
<dbReference type="GO" id="GO:0006508">
    <property type="term" value="P:proteolysis"/>
    <property type="evidence" value="ECO:0007669"/>
    <property type="project" value="InterPro"/>
</dbReference>
<proteinExistence type="inferred from homology"/>
<organism evidence="8 9">
    <name type="scientific">Panagrellus redivivus</name>
    <name type="common">Microworm</name>
    <dbReference type="NCBI Taxonomy" id="6233"/>
    <lineage>
        <taxon>Eukaryota</taxon>
        <taxon>Metazoa</taxon>
        <taxon>Ecdysozoa</taxon>
        <taxon>Nematoda</taxon>
        <taxon>Chromadorea</taxon>
        <taxon>Rhabditida</taxon>
        <taxon>Tylenchina</taxon>
        <taxon>Panagrolaimomorpha</taxon>
        <taxon>Panagrolaimoidea</taxon>
        <taxon>Panagrolaimidae</taxon>
        <taxon>Panagrellus</taxon>
    </lineage>
</organism>
<evidence type="ECO:0000313" key="8">
    <source>
        <dbReference type="Proteomes" id="UP000492821"/>
    </source>
</evidence>
<evidence type="ECO:0000256" key="2">
    <source>
        <dbReference type="ARBA" id="ARBA00022525"/>
    </source>
</evidence>
<evidence type="ECO:0000256" key="6">
    <source>
        <dbReference type="ARBA" id="ARBA00024195"/>
    </source>
</evidence>
<dbReference type="Proteomes" id="UP000492821">
    <property type="component" value="Unassembled WGS sequence"/>
</dbReference>
<dbReference type="PROSITE" id="PS50240">
    <property type="entry name" value="TRYPSIN_DOM"/>
    <property type="match status" value="1"/>
</dbReference>
<name>A0A7E5A0U4_PANRE</name>
<dbReference type="InterPro" id="IPR051487">
    <property type="entry name" value="Ser/Thr_Proteases_Immune/Dev"/>
</dbReference>
<keyword evidence="3" id="KW-0732">Signal</keyword>
<dbReference type="PANTHER" id="PTHR24256">
    <property type="entry name" value="TRYPTASE-RELATED"/>
    <property type="match status" value="1"/>
</dbReference>
<evidence type="ECO:0000259" key="7">
    <source>
        <dbReference type="PROSITE" id="PS50240"/>
    </source>
</evidence>
<dbReference type="InterPro" id="IPR009003">
    <property type="entry name" value="Peptidase_S1_PA"/>
</dbReference>
<keyword evidence="2" id="KW-0964">Secreted</keyword>
<protein>
    <submittedName>
        <fullName evidence="9">Peptidase S1 domain-containing protein</fullName>
    </submittedName>
</protein>
<dbReference type="FunFam" id="2.40.10.10:FF:000054">
    <property type="entry name" value="Complement C1r subcomponent"/>
    <property type="match status" value="1"/>
</dbReference>
<evidence type="ECO:0000256" key="3">
    <source>
        <dbReference type="ARBA" id="ARBA00022729"/>
    </source>
</evidence>
<dbReference type="InterPro" id="IPR033116">
    <property type="entry name" value="TRYPSIN_SER"/>
</dbReference>
<comment type="similarity">
    <text evidence="6">Belongs to the peptidase S1 family. CLIP subfamily.</text>
</comment>
<dbReference type="Pfam" id="PF00089">
    <property type="entry name" value="Trypsin"/>
    <property type="match status" value="1"/>
</dbReference>
<sequence length="93" mass="10268">MPTCEWELEEEAFFFRFNKTLQICAGQKGKDACQGDSGGPLVIKTAKEAWLQLGVTSWNGKFCGIGPTVYTRVSGYCDWIFSTTGGDVDCQQN</sequence>
<evidence type="ECO:0000256" key="4">
    <source>
        <dbReference type="ARBA" id="ARBA00023157"/>
    </source>
</evidence>
<dbReference type="InterPro" id="IPR001254">
    <property type="entry name" value="Trypsin_dom"/>
</dbReference>
<dbReference type="PROSITE" id="PS00135">
    <property type="entry name" value="TRYPSIN_SER"/>
    <property type="match status" value="1"/>
</dbReference>
<evidence type="ECO:0000256" key="1">
    <source>
        <dbReference type="ARBA" id="ARBA00004613"/>
    </source>
</evidence>
<dbReference type="WBParaSite" id="Pan_g7879.t1">
    <property type="protein sequence ID" value="Pan_g7879.t1"/>
    <property type="gene ID" value="Pan_g7879"/>
</dbReference>
<reference evidence="9" key="2">
    <citation type="submission" date="2020-10" db="UniProtKB">
        <authorList>
            <consortium name="WormBaseParasite"/>
        </authorList>
    </citation>
    <scope>IDENTIFICATION</scope>
</reference>
<comment type="subcellular location">
    <subcellularLocation>
        <location evidence="1">Secreted</location>
    </subcellularLocation>
</comment>
<dbReference type="Gene3D" id="2.40.10.10">
    <property type="entry name" value="Trypsin-like serine proteases"/>
    <property type="match status" value="1"/>
</dbReference>